<accession>E6Z198</accession>
<dbReference type="AlphaFoldDB" id="E6Z198"/>
<organism evidence="1">
    <name type="scientific">Bartonella schoenbuchensis (strain DSM 13525 / NCTC 13165 / R1)</name>
    <dbReference type="NCBI Taxonomy" id="687861"/>
    <lineage>
        <taxon>Bacteria</taxon>
        <taxon>Pseudomonadati</taxon>
        <taxon>Pseudomonadota</taxon>
        <taxon>Alphaproteobacteria</taxon>
        <taxon>Hyphomicrobiales</taxon>
        <taxon>Bartonellaceae</taxon>
        <taxon>Bartonella</taxon>
    </lineage>
</organism>
<sequence length="40" mass="4606">MHSPFSLHLLVGPTLFLKMANIHKEYKNTTKDIGAYFKTL</sequence>
<proteinExistence type="predicted"/>
<protein>
    <submittedName>
        <fullName evidence="1">Uncharacterized protein</fullName>
    </submittedName>
</protein>
<evidence type="ECO:0000313" key="1">
    <source>
        <dbReference type="EMBL" id="CBI82886.1"/>
    </source>
</evidence>
<gene>
    <name evidence="1" type="ORF">BARSC_190159</name>
</gene>
<dbReference type="EMBL" id="FN645524">
    <property type="protein sequence ID" value="CBI82886.1"/>
    <property type="molecule type" value="Genomic_DNA"/>
</dbReference>
<reference evidence="1" key="1">
    <citation type="journal article" date="2011" name="PLoS Genet.">
        <title>Parallel evolution of a type IV secretion system in radiating lineages of the host-restricted bacterial pathogen Bartonella.</title>
        <authorList>
            <person name="Engel P."/>
            <person name="Salzburger W."/>
            <person name="Liesch M."/>
            <person name="Chang C.C."/>
            <person name="Maruyama S."/>
            <person name="Lanz C."/>
            <person name="Calteau A."/>
            <person name="Lajus A."/>
            <person name="Medigue C."/>
            <person name="Schuster S.C."/>
            <person name="Dehio C."/>
        </authorList>
    </citation>
    <scope>NUCLEOTIDE SEQUENCE</scope>
    <source>
        <strain evidence="1">R1</strain>
    </source>
</reference>
<name>E6Z198_BARSR</name>